<dbReference type="InterPro" id="IPR042163">
    <property type="entry name" value="PHF12"/>
</dbReference>
<evidence type="ECO:0000256" key="5">
    <source>
        <dbReference type="ARBA" id="ARBA00023242"/>
    </source>
</evidence>
<evidence type="ECO:0000256" key="2">
    <source>
        <dbReference type="ARBA" id="ARBA00022723"/>
    </source>
</evidence>
<dbReference type="CDD" id="cd15532">
    <property type="entry name" value="PHD2_CHD_II"/>
    <property type="match status" value="1"/>
</dbReference>
<feature type="region of interest" description="Disordered" evidence="7">
    <location>
        <begin position="543"/>
        <end position="565"/>
    </location>
</feature>
<dbReference type="Pfam" id="PF22970">
    <property type="entry name" value="DUF7028"/>
    <property type="match status" value="2"/>
</dbReference>
<dbReference type="InterPro" id="IPR056511">
    <property type="entry name" value="IDM1_C"/>
</dbReference>
<evidence type="ECO:0000313" key="11">
    <source>
        <dbReference type="Proteomes" id="UP000594263"/>
    </source>
</evidence>
<dbReference type="Pfam" id="PF23209">
    <property type="entry name" value="IDM1_C"/>
    <property type="match status" value="1"/>
</dbReference>
<feature type="region of interest" description="Disordered" evidence="7">
    <location>
        <begin position="1115"/>
        <end position="1140"/>
    </location>
</feature>
<dbReference type="SMART" id="SM00743">
    <property type="entry name" value="Agenet"/>
    <property type="match status" value="2"/>
</dbReference>
<evidence type="ECO:0000259" key="8">
    <source>
        <dbReference type="PROSITE" id="PS50016"/>
    </source>
</evidence>
<dbReference type="InterPro" id="IPR054292">
    <property type="entry name" value="DUF7028"/>
</dbReference>
<dbReference type="InterPro" id="IPR011011">
    <property type="entry name" value="Znf_FYVE_PHD"/>
</dbReference>
<evidence type="ECO:0000259" key="9">
    <source>
        <dbReference type="PROSITE" id="PS51186"/>
    </source>
</evidence>
<evidence type="ECO:0000256" key="6">
    <source>
        <dbReference type="PROSITE-ProRule" id="PRU00146"/>
    </source>
</evidence>
<dbReference type="Proteomes" id="UP000594263">
    <property type="component" value="Unplaced"/>
</dbReference>
<feature type="domain" description="N-acetyltransferase" evidence="9">
    <location>
        <begin position="828"/>
        <end position="990"/>
    </location>
</feature>
<keyword evidence="4" id="KW-0862">Zinc</keyword>
<dbReference type="Pfam" id="PF16135">
    <property type="entry name" value="TDBD"/>
    <property type="match status" value="1"/>
</dbReference>
<dbReference type="InterPro" id="IPR059153">
    <property type="entry name" value="NSD_PHD-1st"/>
</dbReference>
<dbReference type="InterPro" id="IPR013083">
    <property type="entry name" value="Znf_RING/FYVE/PHD"/>
</dbReference>
<dbReference type="AlphaFoldDB" id="A0A7N0ZUI5"/>
<evidence type="ECO:0000313" key="10">
    <source>
        <dbReference type="EnsemblPlants" id="Kaladp0036s0276.1.v1.1"/>
    </source>
</evidence>
<dbReference type="PANTHER" id="PTHR46309:SF12">
    <property type="entry name" value="GB|AAC80581.1"/>
    <property type="match status" value="1"/>
</dbReference>
<name>A0A7N0ZUI5_KALFE</name>
<dbReference type="SUPFAM" id="SSF57903">
    <property type="entry name" value="FYVE/PHD zinc finger"/>
    <property type="match status" value="1"/>
</dbReference>
<dbReference type="PROSITE" id="PS51186">
    <property type="entry name" value="GNAT"/>
    <property type="match status" value="1"/>
</dbReference>
<feature type="region of interest" description="Disordered" evidence="7">
    <location>
        <begin position="297"/>
        <end position="319"/>
    </location>
</feature>
<dbReference type="Gramene" id="Kaladp0036s0276.1.v1.1">
    <property type="protein sequence ID" value="Kaladp0036s0276.1.v1.1"/>
    <property type="gene ID" value="Kaladp0036s0276.v1.1"/>
</dbReference>
<evidence type="ECO:0000256" key="1">
    <source>
        <dbReference type="ARBA" id="ARBA00004123"/>
    </source>
</evidence>
<keyword evidence="11" id="KW-1185">Reference proteome</keyword>
<dbReference type="Pfam" id="PF05641">
    <property type="entry name" value="Agenet"/>
    <property type="match status" value="1"/>
</dbReference>
<dbReference type="PROSITE" id="PS50016">
    <property type="entry name" value="ZF_PHD_2"/>
    <property type="match status" value="1"/>
</dbReference>
<dbReference type="GO" id="GO:0005634">
    <property type="term" value="C:nucleus"/>
    <property type="evidence" value="ECO:0007669"/>
    <property type="project" value="UniProtKB-SubCell"/>
</dbReference>
<dbReference type="InterPro" id="IPR008395">
    <property type="entry name" value="Agenet-like_dom"/>
</dbReference>
<organism evidence="10 11">
    <name type="scientific">Kalanchoe fedtschenkoi</name>
    <name type="common">Lavender scallops</name>
    <name type="synonym">South American air plant</name>
    <dbReference type="NCBI Taxonomy" id="63787"/>
    <lineage>
        <taxon>Eukaryota</taxon>
        <taxon>Viridiplantae</taxon>
        <taxon>Streptophyta</taxon>
        <taxon>Embryophyta</taxon>
        <taxon>Tracheophyta</taxon>
        <taxon>Spermatophyta</taxon>
        <taxon>Magnoliopsida</taxon>
        <taxon>eudicotyledons</taxon>
        <taxon>Gunneridae</taxon>
        <taxon>Pentapetalae</taxon>
        <taxon>Saxifragales</taxon>
        <taxon>Crassulaceae</taxon>
        <taxon>Kalanchoe</taxon>
    </lineage>
</organism>
<dbReference type="GO" id="GO:0008270">
    <property type="term" value="F:zinc ion binding"/>
    <property type="evidence" value="ECO:0007669"/>
    <property type="project" value="UniProtKB-KW"/>
</dbReference>
<dbReference type="InterPro" id="IPR019787">
    <property type="entry name" value="Znf_PHD-finger"/>
</dbReference>
<keyword evidence="2" id="KW-0479">Metal-binding</keyword>
<dbReference type="GO" id="GO:0016747">
    <property type="term" value="F:acyltransferase activity, transferring groups other than amino-acyl groups"/>
    <property type="evidence" value="ECO:0007669"/>
    <property type="project" value="InterPro"/>
</dbReference>
<feature type="compositionally biased region" description="Polar residues" evidence="7">
    <location>
        <begin position="544"/>
        <end position="553"/>
    </location>
</feature>
<feature type="region of interest" description="Disordered" evidence="7">
    <location>
        <begin position="1031"/>
        <end position="1051"/>
    </location>
</feature>
<dbReference type="GO" id="GO:0003714">
    <property type="term" value="F:transcription corepressor activity"/>
    <property type="evidence" value="ECO:0007669"/>
    <property type="project" value="InterPro"/>
</dbReference>
<keyword evidence="3 6" id="KW-0863">Zinc-finger</keyword>
<proteinExistence type="predicted"/>
<reference evidence="10" key="1">
    <citation type="submission" date="2021-01" db="UniProtKB">
        <authorList>
            <consortium name="EnsemblPlants"/>
        </authorList>
    </citation>
    <scope>IDENTIFICATION</scope>
</reference>
<dbReference type="InterPro" id="IPR000182">
    <property type="entry name" value="GNAT_dom"/>
</dbReference>
<dbReference type="SUPFAM" id="SSF55729">
    <property type="entry name" value="Acyl-CoA N-acyltransferases (Nat)"/>
    <property type="match status" value="1"/>
</dbReference>
<protein>
    <submittedName>
        <fullName evidence="10">Uncharacterized protein</fullName>
    </submittedName>
</protein>
<feature type="region of interest" description="Disordered" evidence="7">
    <location>
        <begin position="1183"/>
        <end position="1213"/>
    </location>
</feature>
<dbReference type="Gene3D" id="3.30.40.10">
    <property type="entry name" value="Zinc/RING finger domain, C3HC4 (zinc finger)"/>
    <property type="match status" value="1"/>
</dbReference>
<dbReference type="OMA" id="WKVRGKW"/>
<dbReference type="Pfam" id="PF23011">
    <property type="entry name" value="PHD-1st_NSD"/>
    <property type="match status" value="1"/>
</dbReference>
<dbReference type="EnsemblPlants" id="Kaladp0036s0276.1.v1.1">
    <property type="protein sequence ID" value="Kaladp0036s0276.1.v1.1"/>
    <property type="gene ID" value="Kaladp0036s0276.v1.1"/>
</dbReference>
<dbReference type="CDD" id="cd04301">
    <property type="entry name" value="NAT_SF"/>
    <property type="match status" value="1"/>
</dbReference>
<evidence type="ECO:0000256" key="3">
    <source>
        <dbReference type="ARBA" id="ARBA00022771"/>
    </source>
</evidence>
<feature type="compositionally biased region" description="Basic and acidic residues" evidence="7">
    <location>
        <begin position="1031"/>
        <end position="1050"/>
    </location>
</feature>
<dbReference type="PANTHER" id="PTHR46309">
    <property type="entry name" value="PHD FINGER PROTEIN 12"/>
    <property type="match status" value="1"/>
</dbReference>
<accession>A0A7N0ZUI5</accession>
<dbReference type="GO" id="GO:0006357">
    <property type="term" value="P:regulation of transcription by RNA polymerase II"/>
    <property type="evidence" value="ECO:0007669"/>
    <property type="project" value="TreeGrafter"/>
</dbReference>
<evidence type="ECO:0000256" key="7">
    <source>
        <dbReference type="SAM" id="MobiDB-lite"/>
    </source>
</evidence>
<dbReference type="SMART" id="SM00249">
    <property type="entry name" value="PHD"/>
    <property type="match status" value="2"/>
</dbReference>
<feature type="domain" description="PHD-type" evidence="8">
    <location>
        <begin position="688"/>
        <end position="733"/>
    </location>
</feature>
<comment type="subcellular location">
    <subcellularLocation>
        <location evidence="1">Nucleus</location>
    </subcellularLocation>
</comment>
<evidence type="ECO:0000256" key="4">
    <source>
        <dbReference type="ARBA" id="ARBA00022833"/>
    </source>
</evidence>
<sequence length="1235" mass="140343">MTTPGDGRAVNLQKSGRKRKRRKLVVGEDVEVRSDEEGFQGSWHAGRITSCVAGFRSVRYHHLLDNDGVDHLVDRIAVSENLDGEMEARGRDMRCANNIRPLRQAIFFSKFDLYYGLCVEALHNDAWWEGVVFDHEDGAEKRSVFFPDLGDEMVFEVEMLRQAWDWDEWTEGWSERGEWIFLKVVEESEKKCPLTVSVKQLWYDLQEKECFRFVGKWKCCDEGFWREPVLEVISGYFEMTFNDLCDSLGSLTDLDSEPGLLKYTMEKTDKTDLGCSHEIVLAMPALDNGHRGVKLPMGDGRPSVARSEAKNGLDSDEGHCKDESFTRPVGVWLPAENVLVSEPEFCPGVVNEYLRVREASKRNKLSGTVRKHLLSLGWKIEYRKEPAMTRLRYNSPTGKTYMSLIKICEAISADAGALVTVSGDKVSRPPPTDQSNKMLLKLPEVCQDEKPSVTPTSSADAFFEPYYLPEAVGNWCRYIDCKGSGRSENGELHCLEAKQHLAFMGWRFSYVYKNNRRQLRYLSPRGRSYNSLRRACEAYIKGNGTLNSGTPGDSNPRENMGSDRGRKRVREAVMHSSNPRTVLSWLIENNTILPRAKVQYLSGKDRRILKEGRVSREGIRCNCCDKIYSLTEFGAHAGCSVRTPSANIYVKDGRSLLECQRQLLNEAAEFNTLKKVAQKEKHKFPNNDSLCSICHYAGDLLLCDSCPSSFHLICLGLKEIPDGDWFCPSCCCVLCGRGELRKDISQDDVLRCYQCEHQYHLSCLQERNGASPDMDAPGNRFCSTGCKRIRSGLNELLGRPFAVGSDNLTWSLISAGECGSSQPDSADMDTLTHNRSKLHVALSVMHECFEPLKDPRTKRDIVEDVIFSRSSEHNRLNYRGFYTVLLEQNEELITVANVRIFGDKVAEVPLVGTRFQFRRLGMCRYLMNELEKKLMGLGIERLVLPAVPTVLKTWTNSFGFSPMTASERLQFLSYTFLDFQGTTLCQKFLPPSPPANTTPSRELQFRIVNVGGHRTIKHVVPKELGKCEDSYTRDERRRASELVSTEEHTSPNEAHIICQLNGEEQNVPKQETPEKIRASFKAWRHLYEMVRPELDDENRMTSDFQIINYYSDDKTSQDPASFAHPAPETAPITDQSSQPEQNVPEIVQKFHELRILLETAQPQLEELNISTNLQMTDVVNDEGAEDQASLAAPAPQQRPIPPQPEHFNSSESPNLERNWACLDIINLKVYKRRRL</sequence>
<dbReference type="InterPro" id="IPR032308">
    <property type="entry name" value="TDBD"/>
</dbReference>
<dbReference type="InterPro" id="IPR001965">
    <property type="entry name" value="Znf_PHD"/>
</dbReference>
<dbReference type="InterPro" id="IPR014002">
    <property type="entry name" value="Agenet_dom_plant"/>
</dbReference>
<dbReference type="InterPro" id="IPR016181">
    <property type="entry name" value="Acyl_CoA_acyltransferase"/>
</dbReference>
<keyword evidence="5" id="KW-0539">Nucleus</keyword>
<feature type="compositionally biased region" description="Basic and acidic residues" evidence="7">
    <location>
        <begin position="307"/>
        <end position="319"/>
    </location>
</feature>